<dbReference type="AlphaFoldDB" id="A0A9D9I1X7"/>
<evidence type="ECO:0000313" key="1">
    <source>
        <dbReference type="EMBL" id="MBO8464466.1"/>
    </source>
</evidence>
<comment type="caution">
    <text evidence="1">The sequence shown here is derived from an EMBL/GenBank/DDBJ whole genome shotgun (WGS) entry which is preliminary data.</text>
</comment>
<evidence type="ECO:0000313" key="2">
    <source>
        <dbReference type="Proteomes" id="UP000823597"/>
    </source>
</evidence>
<sequence>MFISITRHSRCFSWSIGSHDLGFGFVALIGGMASCTFDDTDLQNSIDDLTSRVEALENFQEQVQGDIASLQDIISKLRSCLNLFIINCKSVG</sequence>
<organism evidence="1 2">
    <name type="scientific">Candidatus Merdivivens pullistercoris</name>
    <dbReference type="NCBI Taxonomy" id="2840873"/>
    <lineage>
        <taxon>Bacteria</taxon>
        <taxon>Pseudomonadati</taxon>
        <taxon>Bacteroidota</taxon>
        <taxon>Bacteroidia</taxon>
        <taxon>Bacteroidales</taxon>
        <taxon>Muribaculaceae</taxon>
        <taxon>Muribaculaceae incertae sedis</taxon>
        <taxon>Candidatus Merdivivens</taxon>
    </lineage>
</organism>
<proteinExistence type="predicted"/>
<name>A0A9D9I1X7_9BACT</name>
<reference evidence="1" key="2">
    <citation type="journal article" date="2021" name="PeerJ">
        <title>Extensive microbial diversity within the chicken gut microbiome revealed by metagenomics and culture.</title>
        <authorList>
            <person name="Gilroy R."/>
            <person name="Ravi A."/>
            <person name="Getino M."/>
            <person name="Pursley I."/>
            <person name="Horton D.L."/>
            <person name="Alikhan N.F."/>
            <person name="Baker D."/>
            <person name="Gharbi K."/>
            <person name="Hall N."/>
            <person name="Watson M."/>
            <person name="Adriaenssens E.M."/>
            <person name="Foster-Nyarko E."/>
            <person name="Jarju S."/>
            <person name="Secka A."/>
            <person name="Antonio M."/>
            <person name="Oren A."/>
            <person name="Chaudhuri R.R."/>
            <person name="La Ragione R."/>
            <person name="Hildebrand F."/>
            <person name="Pallen M.J."/>
        </authorList>
    </citation>
    <scope>NUCLEOTIDE SEQUENCE</scope>
    <source>
        <strain evidence="1">10037</strain>
    </source>
</reference>
<dbReference type="EMBL" id="JADIME010000007">
    <property type="protein sequence ID" value="MBO8464466.1"/>
    <property type="molecule type" value="Genomic_DNA"/>
</dbReference>
<reference evidence="1" key="1">
    <citation type="submission" date="2020-10" db="EMBL/GenBank/DDBJ databases">
        <authorList>
            <person name="Gilroy R."/>
        </authorList>
    </citation>
    <scope>NUCLEOTIDE SEQUENCE</scope>
    <source>
        <strain evidence="1">10037</strain>
    </source>
</reference>
<gene>
    <name evidence="1" type="ORF">IAB93_00540</name>
</gene>
<accession>A0A9D9I1X7</accession>
<protein>
    <submittedName>
        <fullName evidence="1">Uncharacterized protein</fullName>
    </submittedName>
</protein>
<dbReference type="PROSITE" id="PS51257">
    <property type="entry name" value="PROKAR_LIPOPROTEIN"/>
    <property type="match status" value="1"/>
</dbReference>
<dbReference type="Proteomes" id="UP000823597">
    <property type="component" value="Unassembled WGS sequence"/>
</dbReference>